<sequence>MNEQGNGMSGHDTGQAGKGGGAGMGQEGMDGGQGQAGRQGVHSGGQADAAGQGMHQVPPLPPGMAYWPGYGYFPVPPQGMGYPPPGAMPGEGAMHGHGAGMSQVMDEIANGGSGLTSLTRMLDLDDKDFWKGALVGAAAVLLLTNDSVQKALFRGAVKGRDAVEEGVEKVKTGVRRTKDKVRAARETSDE</sequence>
<reference evidence="2 3" key="1">
    <citation type="submission" date="2019-03" db="EMBL/GenBank/DDBJ databases">
        <title>Genome sequence of Thiobacillaceae bacterium LSR1, a sulfur-oxidizing bacterium isolated from freshwater sediment.</title>
        <authorList>
            <person name="Li S."/>
        </authorList>
    </citation>
    <scope>NUCLEOTIDE SEQUENCE [LARGE SCALE GENOMIC DNA]</scope>
    <source>
        <strain evidence="2 3">LSR1</strain>
    </source>
</reference>
<feature type="compositionally biased region" description="Gly residues" evidence="1">
    <location>
        <begin position="16"/>
        <end position="37"/>
    </location>
</feature>
<evidence type="ECO:0000256" key="1">
    <source>
        <dbReference type="SAM" id="MobiDB-lite"/>
    </source>
</evidence>
<keyword evidence="3" id="KW-1185">Reference proteome</keyword>
<evidence type="ECO:0000313" key="3">
    <source>
        <dbReference type="Proteomes" id="UP000295443"/>
    </source>
</evidence>
<evidence type="ECO:0000313" key="2">
    <source>
        <dbReference type="EMBL" id="TCJ15517.1"/>
    </source>
</evidence>
<proteinExistence type="predicted"/>
<accession>A0A4R1BEL1</accession>
<comment type="caution">
    <text evidence="2">The sequence shown here is derived from an EMBL/GenBank/DDBJ whole genome shotgun (WGS) entry which is preliminary data.</text>
</comment>
<name>A0A4R1BEL1_9PROT</name>
<protein>
    <submittedName>
        <fullName evidence="2">YtxH domain-containing protein</fullName>
    </submittedName>
</protein>
<dbReference type="EMBL" id="SJZB01000026">
    <property type="protein sequence ID" value="TCJ15517.1"/>
    <property type="molecule type" value="Genomic_DNA"/>
</dbReference>
<organism evidence="2 3">
    <name type="scientific">Parasulfuritortus cantonensis</name>
    <dbReference type="NCBI Taxonomy" id="2528202"/>
    <lineage>
        <taxon>Bacteria</taxon>
        <taxon>Pseudomonadati</taxon>
        <taxon>Pseudomonadota</taxon>
        <taxon>Betaproteobacteria</taxon>
        <taxon>Nitrosomonadales</taxon>
        <taxon>Thiobacillaceae</taxon>
        <taxon>Parasulfuritortus</taxon>
    </lineage>
</organism>
<dbReference type="AlphaFoldDB" id="A0A4R1BEL1"/>
<feature type="region of interest" description="Disordered" evidence="1">
    <location>
        <begin position="1"/>
        <end position="56"/>
    </location>
</feature>
<dbReference type="Proteomes" id="UP000295443">
    <property type="component" value="Unassembled WGS sequence"/>
</dbReference>
<gene>
    <name evidence="2" type="ORF">EZJ19_06710</name>
</gene>